<dbReference type="VEuPathDB" id="FungiDB:AMAG_03769"/>
<keyword evidence="8" id="KW-1185">Reference proteome</keyword>
<sequence>MLRSPTANILVKGSLTAGALFTVGDVVAQRVVAVPQNADQAAAASISMSEFFRSTYDPHRTARMALTGLLLNGPYFTAAFAAMDRLYPARLATSASSTGPAWRAPLTRALQKAVTTHLLAFPPYLVLFVTFTTAVEYLQSTRFGAPIPPDRETDLGDRVVARVEAKVKPMFLTGSMLWPWVNTLNFWLFTGTARIVVMNMVGLGWNTYLSWYLAKHPVGVVEKREVEEVMNKSKPVMVEAGEL</sequence>
<accession>A0A0L0SAT4</accession>
<evidence type="ECO:0000256" key="6">
    <source>
        <dbReference type="RuleBase" id="RU363053"/>
    </source>
</evidence>
<reference evidence="8" key="2">
    <citation type="submission" date="2009-11" db="EMBL/GenBank/DDBJ databases">
        <title>The Genome Sequence of Allomyces macrogynus strain ATCC 38327.</title>
        <authorList>
            <consortium name="The Broad Institute Genome Sequencing Platform"/>
            <person name="Russ C."/>
            <person name="Cuomo C."/>
            <person name="Shea T."/>
            <person name="Young S.K."/>
            <person name="Zeng Q."/>
            <person name="Koehrsen M."/>
            <person name="Haas B."/>
            <person name="Borodovsky M."/>
            <person name="Guigo R."/>
            <person name="Alvarado L."/>
            <person name="Berlin A."/>
            <person name="Borenstein D."/>
            <person name="Chen Z."/>
            <person name="Engels R."/>
            <person name="Freedman E."/>
            <person name="Gellesch M."/>
            <person name="Goldberg J."/>
            <person name="Griggs A."/>
            <person name="Gujja S."/>
            <person name="Heiman D."/>
            <person name="Hepburn T."/>
            <person name="Howarth C."/>
            <person name="Jen D."/>
            <person name="Larson L."/>
            <person name="Lewis B."/>
            <person name="Mehta T."/>
            <person name="Park D."/>
            <person name="Pearson M."/>
            <person name="Roberts A."/>
            <person name="Saif S."/>
            <person name="Shenoy N."/>
            <person name="Sisk P."/>
            <person name="Stolte C."/>
            <person name="Sykes S."/>
            <person name="Walk T."/>
            <person name="White J."/>
            <person name="Yandava C."/>
            <person name="Burger G."/>
            <person name="Gray M.W."/>
            <person name="Holland P.W.H."/>
            <person name="King N."/>
            <person name="Lang F.B.F."/>
            <person name="Roger A.J."/>
            <person name="Ruiz-Trillo I."/>
            <person name="Lander E."/>
            <person name="Nusbaum C."/>
        </authorList>
    </citation>
    <scope>NUCLEOTIDE SEQUENCE [LARGE SCALE GENOMIC DNA]</scope>
    <source>
        <strain evidence="8">ATCC 38327</strain>
    </source>
</reference>
<keyword evidence="3" id="KW-0812">Transmembrane</keyword>
<dbReference type="OrthoDB" id="430207at2759"/>
<evidence type="ECO:0000256" key="4">
    <source>
        <dbReference type="ARBA" id="ARBA00022989"/>
    </source>
</evidence>
<evidence type="ECO:0000256" key="5">
    <source>
        <dbReference type="ARBA" id="ARBA00023136"/>
    </source>
</evidence>
<keyword evidence="5" id="KW-0472">Membrane</keyword>
<evidence type="ECO:0000313" key="8">
    <source>
        <dbReference type="Proteomes" id="UP000054350"/>
    </source>
</evidence>
<comment type="similarity">
    <text evidence="2 6">Belongs to the peroxisomal membrane protein PXMP2/4 family.</text>
</comment>
<name>A0A0L0SAT4_ALLM3</name>
<comment type="subcellular location">
    <subcellularLocation>
        <location evidence="1">Membrane</location>
        <topology evidence="1">Multi-pass membrane protein</topology>
    </subcellularLocation>
</comment>
<dbReference type="AlphaFoldDB" id="A0A0L0SAT4"/>
<dbReference type="GO" id="GO:0005737">
    <property type="term" value="C:cytoplasm"/>
    <property type="evidence" value="ECO:0007669"/>
    <property type="project" value="TreeGrafter"/>
</dbReference>
<dbReference type="EMBL" id="GG745334">
    <property type="protein sequence ID" value="KNE59495.1"/>
    <property type="molecule type" value="Genomic_DNA"/>
</dbReference>
<dbReference type="STRING" id="578462.A0A0L0SAT4"/>
<reference evidence="7 8" key="1">
    <citation type="submission" date="2009-11" db="EMBL/GenBank/DDBJ databases">
        <title>Annotation of Allomyces macrogynus ATCC 38327.</title>
        <authorList>
            <consortium name="The Broad Institute Genome Sequencing Platform"/>
            <person name="Russ C."/>
            <person name="Cuomo C."/>
            <person name="Burger G."/>
            <person name="Gray M.W."/>
            <person name="Holland P.W.H."/>
            <person name="King N."/>
            <person name="Lang F.B.F."/>
            <person name="Roger A.J."/>
            <person name="Ruiz-Trillo I."/>
            <person name="Young S.K."/>
            <person name="Zeng Q."/>
            <person name="Gargeya S."/>
            <person name="Fitzgerald M."/>
            <person name="Haas B."/>
            <person name="Abouelleil A."/>
            <person name="Alvarado L."/>
            <person name="Arachchi H.M."/>
            <person name="Berlin A."/>
            <person name="Chapman S.B."/>
            <person name="Gearin G."/>
            <person name="Goldberg J."/>
            <person name="Griggs A."/>
            <person name="Gujja S."/>
            <person name="Hansen M."/>
            <person name="Heiman D."/>
            <person name="Howarth C."/>
            <person name="Larimer J."/>
            <person name="Lui A."/>
            <person name="MacDonald P.J.P."/>
            <person name="McCowen C."/>
            <person name="Montmayeur A."/>
            <person name="Murphy C."/>
            <person name="Neiman D."/>
            <person name="Pearson M."/>
            <person name="Priest M."/>
            <person name="Roberts A."/>
            <person name="Saif S."/>
            <person name="Shea T."/>
            <person name="Sisk P."/>
            <person name="Stolte C."/>
            <person name="Sykes S."/>
            <person name="Wortman J."/>
            <person name="Nusbaum C."/>
            <person name="Birren B."/>
        </authorList>
    </citation>
    <scope>NUCLEOTIDE SEQUENCE [LARGE SCALE GENOMIC DNA]</scope>
    <source>
        <strain evidence="7 8">ATCC 38327</strain>
    </source>
</reference>
<dbReference type="GO" id="GO:0016020">
    <property type="term" value="C:membrane"/>
    <property type="evidence" value="ECO:0007669"/>
    <property type="project" value="UniProtKB-SubCell"/>
</dbReference>
<gene>
    <name evidence="7" type="ORF">AMAG_03769</name>
</gene>
<dbReference type="InterPro" id="IPR007248">
    <property type="entry name" value="Mpv17_PMP22"/>
</dbReference>
<dbReference type="PANTHER" id="PTHR11266">
    <property type="entry name" value="PEROXISOMAL MEMBRANE PROTEIN 2, PXMP2 MPV17"/>
    <property type="match status" value="1"/>
</dbReference>
<dbReference type="Pfam" id="PF04117">
    <property type="entry name" value="Mpv17_PMP22"/>
    <property type="match status" value="1"/>
</dbReference>
<evidence type="ECO:0000256" key="2">
    <source>
        <dbReference type="ARBA" id="ARBA00006824"/>
    </source>
</evidence>
<protein>
    <recommendedName>
        <fullName evidence="9">Mpv17/PMP22 family protein</fullName>
    </recommendedName>
</protein>
<evidence type="ECO:0008006" key="9">
    <source>
        <dbReference type="Google" id="ProtNLM"/>
    </source>
</evidence>
<dbReference type="eggNOG" id="KOG1944">
    <property type="taxonomic scope" value="Eukaryota"/>
</dbReference>
<organism evidence="7 8">
    <name type="scientific">Allomyces macrogynus (strain ATCC 38327)</name>
    <name type="common">Allomyces javanicus var. macrogynus</name>
    <dbReference type="NCBI Taxonomy" id="578462"/>
    <lineage>
        <taxon>Eukaryota</taxon>
        <taxon>Fungi</taxon>
        <taxon>Fungi incertae sedis</taxon>
        <taxon>Blastocladiomycota</taxon>
        <taxon>Blastocladiomycetes</taxon>
        <taxon>Blastocladiales</taxon>
        <taxon>Blastocladiaceae</taxon>
        <taxon>Allomyces</taxon>
    </lineage>
</organism>
<evidence type="ECO:0000256" key="1">
    <source>
        <dbReference type="ARBA" id="ARBA00004141"/>
    </source>
</evidence>
<dbReference type="Proteomes" id="UP000054350">
    <property type="component" value="Unassembled WGS sequence"/>
</dbReference>
<proteinExistence type="inferred from homology"/>
<evidence type="ECO:0000256" key="3">
    <source>
        <dbReference type="ARBA" id="ARBA00022692"/>
    </source>
</evidence>
<keyword evidence="4" id="KW-1133">Transmembrane helix</keyword>
<dbReference type="PANTHER" id="PTHR11266:SF116">
    <property type="entry name" value="MPV17-LIKE PROTEIN"/>
    <property type="match status" value="1"/>
</dbReference>
<evidence type="ECO:0000313" key="7">
    <source>
        <dbReference type="EMBL" id="KNE59495.1"/>
    </source>
</evidence>